<gene>
    <name evidence="2" type="ORF">D8S82_09305</name>
</gene>
<accession>A0A544W3Y8</accession>
<evidence type="ECO:0000256" key="1">
    <source>
        <dbReference type="SAM" id="Phobius"/>
    </source>
</evidence>
<feature type="transmembrane region" description="Helical" evidence="1">
    <location>
        <begin position="17"/>
        <end position="35"/>
    </location>
</feature>
<protein>
    <submittedName>
        <fullName evidence="2">Uncharacterized protein</fullName>
    </submittedName>
</protein>
<keyword evidence="3" id="KW-1185">Reference proteome</keyword>
<keyword evidence="1" id="KW-0472">Membrane</keyword>
<organism evidence="2 3">
    <name type="scientific">Mycolicibacterium hodleri</name>
    <dbReference type="NCBI Taxonomy" id="49897"/>
    <lineage>
        <taxon>Bacteria</taxon>
        <taxon>Bacillati</taxon>
        <taxon>Actinomycetota</taxon>
        <taxon>Actinomycetes</taxon>
        <taxon>Mycobacteriales</taxon>
        <taxon>Mycobacteriaceae</taxon>
        <taxon>Mycolicibacterium</taxon>
    </lineage>
</organism>
<evidence type="ECO:0000313" key="3">
    <source>
        <dbReference type="Proteomes" id="UP000315759"/>
    </source>
</evidence>
<keyword evidence="1" id="KW-0812">Transmembrane</keyword>
<sequence>MPTTNAAFAVIPHGGPAIAVFVGSIFFAVIAAVVAMETKRAAVGWAVASFIVSAVVLSAGVEVAVH</sequence>
<proteinExistence type="predicted"/>
<dbReference type="Proteomes" id="UP000315759">
    <property type="component" value="Unassembled WGS sequence"/>
</dbReference>
<evidence type="ECO:0000313" key="2">
    <source>
        <dbReference type="EMBL" id="TQR86955.1"/>
    </source>
</evidence>
<dbReference type="AlphaFoldDB" id="A0A544W3Y8"/>
<dbReference type="RefSeq" id="WP_142551812.1">
    <property type="nucleotide sequence ID" value="NZ_VIFX01000009.1"/>
</dbReference>
<reference evidence="2 3" key="1">
    <citation type="submission" date="2018-10" db="EMBL/GenBank/DDBJ databases">
        <title>Draft genome of Mycobacterium hodleri strain B.</title>
        <authorList>
            <person name="Amande T.J."/>
            <person name="Mcgenity T.J."/>
        </authorList>
    </citation>
    <scope>NUCLEOTIDE SEQUENCE [LARGE SCALE GENOMIC DNA]</scope>
    <source>
        <strain evidence="2 3">B</strain>
    </source>
</reference>
<dbReference type="EMBL" id="VIFX01000009">
    <property type="protein sequence ID" value="TQR86955.1"/>
    <property type="molecule type" value="Genomic_DNA"/>
</dbReference>
<name>A0A544W3Y8_9MYCO</name>
<comment type="caution">
    <text evidence="2">The sequence shown here is derived from an EMBL/GenBank/DDBJ whole genome shotgun (WGS) entry which is preliminary data.</text>
</comment>
<feature type="transmembrane region" description="Helical" evidence="1">
    <location>
        <begin position="42"/>
        <end position="61"/>
    </location>
</feature>
<keyword evidence="1" id="KW-1133">Transmembrane helix</keyword>